<gene>
    <name evidence="1" type="ORF">MPL3365_190013</name>
</gene>
<reference evidence="1 2" key="1">
    <citation type="submission" date="2014-08" db="EMBL/GenBank/DDBJ databases">
        <authorList>
            <person name="Moulin Lionel"/>
        </authorList>
    </citation>
    <scope>NUCLEOTIDE SEQUENCE [LARGE SCALE GENOMIC DNA]</scope>
</reference>
<evidence type="ECO:0000313" key="1">
    <source>
        <dbReference type="EMBL" id="CDX54083.1"/>
    </source>
</evidence>
<protein>
    <submittedName>
        <fullName evidence="1">Uncharacterized protein</fullName>
    </submittedName>
</protein>
<evidence type="ECO:0000313" key="2">
    <source>
        <dbReference type="Proteomes" id="UP000046122"/>
    </source>
</evidence>
<dbReference type="Proteomes" id="UP000046122">
    <property type="component" value="Unassembled WGS sequence"/>
</dbReference>
<sequence>MCRDLGYPECSFLQLRCLPGYAAVGAPICWSGIPAGARSRAGLSGIFRLGRSLRRTARAGRRSLYEAAKRQSRQNRTGKKRSGILAAKGLDVFENLPERLLLQRGGQPFQPARGILHEFRGRALVAVGQVIARGAQGAAEGGQARSDIALRLLGPFGDGLPSLGGIGPCPAGDVIAGIVERFAGAFRFLLDTIGNFVLRLGEVGGLAAPIILALHSAS</sequence>
<accession>A0A090G7N3</accession>
<name>A0A090G7N3_MESPL</name>
<dbReference type="EMBL" id="CCNE01000011">
    <property type="protein sequence ID" value="CDX54083.1"/>
    <property type="molecule type" value="Genomic_DNA"/>
</dbReference>
<organism evidence="1 2">
    <name type="scientific">Mesorhizobium plurifarium</name>
    <dbReference type="NCBI Taxonomy" id="69974"/>
    <lineage>
        <taxon>Bacteria</taxon>
        <taxon>Pseudomonadati</taxon>
        <taxon>Pseudomonadota</taxon>
        <taxon>Alphaproteobacteria</taxon>
        <taxon>Hyphomicrobiales</taxon>
        <taxon>Phyllobacteriaceae</taxon>
        <taxon>Mesorhizobium</taxon>
    </lineage>
</organism>
<dbReference type="AlphaFoldDB" id="A0A090G7N3"/>
<proteinExistence type="predicted"/>